<feature type="domain" description="DUF6534" evidence="2">
    <location>
        <begin position="170"/>
        <end position="256"/>
    </location>
</feature>
<proteinExistence type="predicted"/>
<name>A0A4S8LR60_DENBC</name>
<feature type="transmembrane region" description="Helical" evidence="1">
    <location>
        <begin position="51"/>
        <end position="73"/>
    </location>
</feature>
<dbReference type="PANTHER" id="PTHR40465:SF1">
    <property type="entry name" value="DUF6534 DOMAIN-CONTAINING PROTEIN"/>
    <property type="match status" value="1"/>
</dbReference>
<reference evidence="3 4" key="1">
    <citation type="journal article" date="2019" name="Nat. Ecol. Evol.">
        <title>Megaphylogeny resolves global patterns of mushroom evolution.</title>
        <authorList>
            <person name="Varga T."/>
            <person name="Krizsan K."/>
            <person name="Foldi C."/>
            <person name="Dima B."/>
            <person name="Sanchez-Garcia M."/>
            <person name="Sanchez-Ramirez S."/>
            <person name="Szollosi G.J."/>
            <person name="Szarkandi J.G."/>
            <person name="Papp V."/>
            <person name="Albert L."/>
            <person name="Andreopoulos W."/>
            <person name="Angelini C."/>
            <person name="Antonin V."/>
            <person name="Barry K.W."/>
            <person name="Bougher N.L."/>
            <person name="Buchanan P."/>
            <person name="Buyck B."/>
            <person name="Bense V."/>
            <person name="Catcheside P."/>
            <person name="Chovatia M."/>
            <person name="Cooper J."/>
            <person name="Damon W."/>
            <person name="Desjardin D."/>
            <person name="Finy P."/>
            <person name="Geml J."/>
            <person name="Haridas S."/>
            <person name="Hughes K."/>
            <person name="Justo A."/>
            <person name="Karasinski D."/>
            <person name="Kautmanova I."/>
            <person name="Kiss B."/>
            <person name="Kocsube S."/>
            <person name="Kotiranta H."/>
            <person name="LaButti K.M."/>
            <person name="Lechner B.E."/>
            <person name="Liimatainen K."/>
            <person name="Lipzen A."/>
            <person name="Lukacs Z."/>
            <person name="Mihaltcheva S."/>
            <person name="Morgado L.N."/>
            <person name="Niskanen T."/>
            <person name="Noordeloos M.E."/>
            <person name="Ohm R.A."/>
            <person name="Ortiz-Santana B."/>
            <person name="Ovrebo C."/>
            <person name="Racz N."/>
            <person name="Riley R."/>
            <person name="Savchenko A."/>
            <person name="Shiryaev A."/>
            <person name="Soop K."/>
            <person name="Spirin V."/>
            <person name="Szebenyi C."/>
            <person name="Tomsovsky M."/>
            <person name="Tulloss R.E."/>
            <person name="Uehling J."/>
            <person name="Grigoriev I.V."/>
            <person name="Vagvolgyi C."/>
            <person name="Papp T."/>
            <person name="Martin F.M."/>
            <person name="Miettinen O."/>
            <person name="Hibbett D.S."/>
            <person name="Nagy L.G."/>
        </authorList>
    </citation>
    <scope>NUCLEOTIDE SEQUENCE [LARGE SCALE GENOMIC DNA]</scope>
    <source>
        <strain evidence="3 4">CBS 962.96</strain>
    </source>
</reference>
<evidence type="ECO:0000313" key="3">
    <source>
        <dbReference type="EMBL" id="THU91690.1"/>
    </source>
</evidence>
<gene>
    <name evidence="3" type="ORF">K435DRAFT_726946</name>
</gene>
<organism evidence="3 4">
    <name type="scientific">Dendrothele bispora (strain CBS 962.96)</name>
    <dbReference type="NCBI Taxonomy" id="1314807"/>
    <lineage>
        <taxon>Eukaryota</taxon>
        <taxon>Fungi</taxon>
        <taxon>Dikarya</taxon>
        <taxon>Basidiomycota</taxon>
        <taxon>Agaricomycotina</taxon>
        <taxon>Agaricomycetes</taxon>
        <taxon>Agaricomycetidae</taxon>
        <taxon>Agaricales</taxon>
        <taxon>Agaricales incertae sedis</taxon>
        <taxon>Dendrothele</taxon>
    </lineage>
</organism>
<keyword evidence="4" id="KW-1185">Reference proteome</keyword>
<feature type="transmembrane region" description="Helical" evidence="1">
    <location>
        <begin position="220"/>
        <end position="237"/>
    </location>
</feature>
<evidence type="ECO:0000313" key="4">
    <source>
        <dbReference type="Proteomes" id="UP000297245"/>
    </source>
</evidence>
<dbReference type="EMBL" id="ML179300">
    <property type="protein sequence ID" value="THU91690.1"/>
    <property type="molecule type" value="Genomic_DNA"/>
</dbReference>
<keyword evidence="1" id="KW-0472">Membrane</keyword>
<evidence type="ECO:0000259" key="2">
    <source>
        <dbReference type="Pfam" id="PF20152"/>
    </source>
</evidence>
<accession>A0A4S8LR60</accession>
<evidence type="ECO:0000256" key="1">
    <source>
        <dbReference type="SAM" id="Phobius"/>
    </source>
</evidence>
<dbReference type="Proteomes" id="UP000297245">
    <property type="component" value="Unassembled WGS sequence"/>
</dbReference>
<feature type="transmembrane region" description="Helical" evidence="1">
    <location>
        <begin position="162"/>
        <end position="185"/>
    </location>
</feature>
<dbReference type="PANTHER" id="PTHR40465">
    <property type="entry name" value="CHROMOSOME 1, WHOLE GENOME SHOTGUN SEQUENCE"/>
    <property type="match status" value="1"/>
</dbReference>
<feature type="transmembrane region" description="Helical" evidence="1">
    <location>
        <begin position="85"/>
        <end position="110"/>
    </location>
</feature>
<keyword evidence="1" id="KW-0812">Transmembrane</keyword>
<feature type="transmembrane region" description="Helical" evidence="1">
    <location>
        <begin position="122"/>
        <end position="142"/>
    </location>
</feature>
<sequence>MSFLLGAMDLNTTLGAVLVGGLVSIALWGMTCVQSYNFFMAKTKDGLALKLMVAFLWVLDTLDAVLTCHVLYYYCVSSFMDPLKIIVPTWSAVIHVATTCTITFIIRSMFLIRVYRLSKHNILITSIITLISLASLVSGYMVTVEAFSFKTYFELSKISSVIYVALASGAASDFSLAIVQCILLYRSRTGFKRTNSLISTLMLYAINTGFVVMMDSSSVLITYAVMPTNFIFLGLYLPTPKLYLNTYLAHLNARQSIQDQLHRRSRPGFSHSYALNQTSQTVPWNSIPGDVIAISVDKVVEQSKNDSDSTSPSVSQNKGY</sequence>
<feature type="transmembrane region" description="Helical" evidence="1">
    <location>
        <begin position="197"/>
        <end position="214"/>
    </location>
</feature>
<feature type="transmembrane region" description="Helical" evidence="1">
    <location>
        <begin position="12"/>
        <end position="39"/>
    </location>
</feature>
<protein>
    <recommendedName>
        <fullName evidence="2">DUF6534 domain-containing protein</fullName>
    </recommendedName>
</protein>
<dbReference type="OrthoDB" id="2745105at2759"/>
<keyword evidence="1" id="KW-1133">Transmembrane helix</keyword>
<dbReference type="Pfam" id="PF20152">
    <property type="entry name" value="DUF6534"/>
    <property type="match status" value="1"/>
</dbReference>
<dbReference type="InterPro" id="IPR045339">
    <property type="entry name" value="DUF6534"/>
</dbReference>
<dbReference type="AlphaFoldDB" id="A0A4S8LR60"/>